<sequence>MEYKEILKKFIDALPEENKNMKLFRFIEERETLCDICKLDEYCQHNFDYECKETDSFF</sequence>
<accession>A0A0F9GQE1</accession>
<name>A0A0F9GQE1_9ZZZZ</name>
<organism evidence="1">
    <name type="scientific">marine sediment metagenome</name>
    <dbReference type="NCBI Taxonomy" id="412755"/>
    <lineage>
        <taxon>unclassified sequences</taxon>
        <taxon>metagenomes</taxon>
        <taxon>ecological metagenomes</taxon>
    </lineage>
</organism>
<reference evidence="1" key="1">
    <citation type="journal article" date="2015" name="Nature">
        <title>Complex archaea that bridge the gap between prokaryotes and eukaryotes.</title>
        <authorList>
            <person name="Spang A."/>
            <person name="Saw J.H."/>
            <person name="Jorgensen S.L."/>
            <person name="Zaremba-Niedzwiedzka K."/>
            <person name="Martijn J."/>
            <person name="Lind A.E."/>
            <person name="van Eijk R."/>
            <person name="Schleper C."/>
            <person name="Guy L."/>
            <person name="Ettema T.J."/>
        </authorList>
    </citation>
    <scope>NUCLEOTIDE SEQUENCE</scope>
</reference>
<comment type="caution">
    <text evidence="1">The sequence shown here is derived from an EMBL/GenBank/DDBJ whole genome shotgun (WGS) entry which is preliminary data.</text>
</comment>
<dbReference type="EMBL" id="LAZR01027581">
    <property type="protein sequence ID" value="KKL65297.1"/>
    <property type="molecule type" value="Genomic_DNA"/>
</dbReference>
<proteinExistence type="predicted"/>
<dbReference type="AlphaFoldDB" id="A0A0F9GQE1"/>
<gene>
    <name evidence="1" type="ORF">LCGC14_2156410</name>
</gene>
<protein>
    <submittedName>
        <fullName evidence="1">Uncharacterized protein</fullName>
    </submittedName>
</protein>
<evidence type="ECO:0000313" key="1">
    <source>
        <dbReference type="EMBL" id="KKL65297.1"/>
    </source>
</evidence>